<sequence>MKSLTSITAALAAASLPLLVSADSIVKARQGDSCALSEDNSLCPKCDGKNATDTKGQKWSITCDWVIDSETEQELAGDATWATCLDACDDADECIGVNRAANGSCIVASGEQQGLRSSAGFTNLARVATLTSTSRTTSTSHVRITETLSTPHTTHETRASITSTSAAAGASSTALSGSCSLDDPDICPNCNGLIAVDSNDKAYRVLCDTSIESNGNYSVQEWLSPEDCLLECDKLDFCTGATYYGERSCLIAKADPSATHDESFTAFFPVITGYPETKGPGSTKTQTLNSSTATATAEPTFSILPINPGCDLSAITCPECEGAPYTDKLNGSYTVFCGLEPTCMSTSVHRDPGTQDLCTESCDQGVTCLAAMWYPDTKACHLCLQGINKTVERSSVPYVLLVADNDGDNNEGDATLSIASTVSATTSSRRGSITALPSPFPSRTSTIGPVGPVSVASMPPFENPGGPIRNITTSSSASPSATISPSLANVTCPEYDDNVYTDANGNFFAVGCDSRFDAAHSRFVSASDFAACAASCTGSCDGIQFGVTTRCGLYTDISVVGPATGWTIAASITFPGTTGGLPASITSVASFPETTGAAPSTTTFTSSRTNGTVSWTSPAVTRAAPAPMGYGPPAYNPL</sequence>
<feature type="chain" id="PRO_5033994601" description="Apple domain-containing protein" evidence="1">
    <location>
        <begin position="23"/>
        <end position="638"/>
    </location>
</feature>
<accession>A0A8H6VMA4</accession>
<dbReference type="OrthoDB" id="3645242at2759"/>
<reference evidence="2" key="1">
    <citation type="submission" date="2020-04" db="EMBL/GenBank/DDBJ databases">
        <title>Draft genome resource of the tomato pathogen Pseudocercospora fuligena.</title>
        <authorList>
            <person name="Zaccaron A."/>
        </authorList>
    </citation>
    <scope>NUCLEOTIDE SEQUENCE</scope>
    <source>
        <strain evidence="2">PF001</strain>
    </source>
</reference>
<dbReference type="AlphaFoldDB" id="A0A8H6VMA4"/>
<evidence type="ECO:0000313" key="2">
    <source>
        <dbReference type="EMBL" id="KAF7191900.1"/>
    </source>
</evidence>
<evidence type="ECO:0000313" key="3">
    <source>
        <dbReference type="Proteomes" id="UP000660729"/>
    </source>
</evidence>
<name>A0A8H6VMA4_9PEZI</name>
<gene>
    <name evidence="2" type="ORF">HII31_06945</name>
</gene>
<proteinExistence type="predicted"/>
<dbReference type="EMBL" id="JABCIY010000155">
    <property type="protein sequence ID" value="KAF7191900.1"/>
    <property type="molecule type" value="Genomic_DNA"/>
</dbReference>
<dbReference type="Proteomes" id="UP000660729">
    <property type="component" value="Unassembled WGS sequence"/>
</dbReference>
<organism evidence="2 3">
    <name type="scientific">Pseudocercospora fuligena</name>
    <dbReference type="NCBI Taxonomy" id="685502"/>
    <lineage>
        <taxon>Eukaryota</taxon>
        <taxon>Fungi</taxon>
        <taxon>Dikarya</taxon>
        <taxon>Ascomycota</taxon>
        <taxon>Pezizomycotina</taxon>
        <taxon>Dothideomycetes</taxon>
        <taxon>Dothideomycetidae</taxon>
        <taxon>Mycosphaerellales</taxon>
        <taxon>Mycosphaerellaceae</taxon>
        <taxon>Pseudocercospora</taxon>
    </lineage>
</organism>
<comment type="caution">
    <text evidence="2">The sequence shown here is derived from an EMBL/GenBank/DDBJ whole genome shotgun (WGS) entry which is preliminary data.</text>
</comment>
<evidence type="ECO:0000256" key="1">
    <source>
        <dbReference type="SAM" id="SignalP"/>
    </source>
</evidence>
<feature type="signal peptide" evidence="1">
    <location>
        <begin position="1"/>
        <end position="22"/>
    </location>
</feature>
<keyword evidence="3" id="KW-1185">Reference proteome</keyword>
<protein>
    <recommendedName>
        <fullName evidence="4">Apple domain-containing protein</fullName>
    </recommendedName>
</protein>
<keyword evidence="1" id="KW-0732">Signal</keyword>
<evidence type="ECO:0008006" key="4">
    <source>
        <dbReference type="Google" id="ProtNLM"/>
    </source>
</evidence>